<dbReference type="Gene3D" id="3.40.140.10">
    <property type="entry name" value="Cytidine Deaminase, domain 2"/>
    <property type="match status" value="1"/>
</dbReference>
<dbReference type="GO" id="GO:0030496">
    <property type="term" value="C:midbody"/>
    <property type="evidence" value="ECO:0007669"/>
    <property type="project" value="UniProtKB-SubCell"/>
</dbReference>
<gene>
    <name evidence="10" type="ORF">JOQ06_013786</name>
</gene>
<feature type="domain" description="Centrosomal CEP44" evidence="9">
    <location>
        <begin position="6"/>
        <end position="129"/>
    </location>
</feature>
<organism evidence="10 11">
    <name type="scientific">Pogonophryne albipinna</name>
    <dbReference type="NCBI Taxonomy" id="1090488"/>
    <lineage>
        <taxon>Eukaryota</taxon>
        <taxon>Metazoa</taxon>
        <taxon>Chordata</taxon>
        <taxon>Craniata</taxon>
        <taxon>Vertebrata</taxon>
        <taxon>Euteleostomi</taxon>
        <taxon>Actinopterygii</taxon>
        <taxon>Neopterygii</taxon>
        <taxon>Teleostei</taxon>
        <taxon>Neoteleostei</taxon>
        <taxon>Acanthomorphata</taxon>
        <taxon>Eupercaria</taxon>
        <taxon>Perciformes</taxon>
        <taxon>Notothenioidei</taxon>
        <taxon>Pogonophryne</taxon>
    </lineage>
</organism>
<name>A0AAD6BJJ5_9TELE</name>
<keyword evidence="7" id="KW-0206">Cytoskeleton</keyword>
<dbReference type="Proteomes" id="UP001219934">
    <property type="component" value="Unassembled WGS sequence"/>
</dbReference>
<evidence type="ECO:0000256" key="3">
    <source>
        <dbReference type="ARBA" id="ARBA00004647"/>
    </source>
</evidence>
<dbReference type="SUPFAM" id="SSF53927">
    <property type="entry name" value="Cytidine deaminase-like"/>
    <property type="match status" value="1"/>
</dbReference>
<evidence type="ECO:0000256" key="2">
    <source>
        <dbReference type="ARBA" id="ARBA00004214"/>
    </source>
</evidence>
<dbReference type="GO" id="GO:0000922">
    <property type="term" value="C:spindle pole"/>
    <property type="evidence" value="ECO:0007669"/>
    <property type="project" value="UniProtKB-SubCell"/>
</dbReference>
<reference evidence="10" key="1">
    <citation type="submission" date="2022-11" db="EMBL/GenBank/DDBJ databases">
        <title>Chromosome-level genome of Pogonophryne albipinna.</title>
        <authorList>
            <person name="Jo E."/>
        </authorList>
    </citation>
    <scope>NUCLEOTIDE SEQUENCE</scope>
    <source>
        <strain evidence="10">SGF0006</strain>
        <tissue evidence="10">Muscle</tissue>
    </source>
</reference>
<evidence type="ECO:0000256" key="4">
    <source>
        <dbReference type="ARBA" id="ARBA00014053"/>
    </source>
</evidence>
<dbReference type="AlphaFoldDB" id="A0AAD6BJJ5"/>
<dbReference type="InterPro" id="IPR029157">
    <property type="entry name" value="CEP44_CC"/>
</dbReference>
<evidence type="ECO:0000313" key="10">
    <source>
        <dbReference type="EMBL" id="KAJ4945251.1"/>
    </source>
</evidence>
<protein>
    <recommendedName>
        <fullName evidence="4">Centrosomal protein of 44 kDa</fullName>
    </recommendedName>
</protein>
<dbReference type="GO" id="GO:0005814">
    <property type="term" value="C:centriole"/>
    <property type="evidence" value="ECO:0007669"/>
    <property type="project" value="UniProtKB-SubCell"/>
</dbReference>
<evidence type="ECO:0000256" key="6">
    <source>
        <dbReference type="ARBA" id="ARBA00023054"/>
    </source>
</evidence>
<dbReference type="InterPro" id="IPR016193">
    <property type="entry name" value="Cytidine_deaminase-like"/>
</dbReference>
<dbReference type="Pfam" id="PF15007">
    <property type="entry name" value="CEP44"/>
    <property type="match status" value="1"/>
</dbReference>
<comment type="subcellular location">
    <subcellularLocation>
        <location evidence="1">Cytoplasm</location>
        <location evidence="1">Cytoskeleton</location>
        <location evidence="1">Microtubule organizing center</location>
        <location evidence="1">Centrosome</location>
        <location evidence="1">Centriole</location>
    </subcellularLocation>
    <subcellularLocation>
        <location evidence="3">Cytoplasm</location>
        <location evidence="3">Cytoskeleton</location>
        <location evidence="3">Spindle pole</location>
    </subcellularLocation>
    <subcellularLocation>
        <location evidence="2">Midbody</location>
    </subcellularLocation>
</comment>
<evidence type="ECO:0000256" key="7">
    <source>
        <dbReference type="ARBA" id="ARBA00023212"/>
    </source>
</evidence>
<evidence type="ECO:0000256" key="5">
    <source>
        <dbReference type="ARBA" id="ARBA00022490"/>
    </source>
</evidence>
<evidence type="ECO:0000256" key="8">
    <source>
        <dbReference type="ARBA" id="ARBA00046235"/>
    </source>
</evidence>
<accession>A0AAD6BJJ5</accession>
<comment type="function">
    <text evidence="8">Centriole-enriched microtubule-binding protein involved in centriole biogenesis. In collaboration with CEP295 and POC1B, is required for the centriole-to-centrosome conversion by ensuring the formation of bona fide centriole wall. Functions as a linker component that maintains centrosome cohesion. Associates with CROCC and regulates its stability and localization to the centrosome.</text>
</comment>
<evidence type="ECO:0000313" key="11">
    <source>
        <dbReference type="Proteomes" id="UP001219934"/>
    </source>
</evidence>
<sequence length="423" mass="47793">MLSNGDVNACLRKLETLLRTIKYPGHVDYNGLSKGDPSAFLPIVSFTLTSFSPPFANQLMEDGLELTGKTDLRFTDTLYKVLRDIFHYKPILTKQQFLQWGFSVRKISVICDIINLVLQKHNLLKKTSKKPVVENHMGNCSISPTNHAEAFSSHIVTHISHNEVHSSTSPREGELAGQGVDNDHLLYSSEVEGRLSALEAQLGSVVCVLDRLSVLEERMEQRDQHRNTDKDEEQVTTISRESWENLMSRLLLVETKVDLNNIQLSVPPQCPSCPCASNYSSSSMSDASKGDIKDRLDRITNIAGDFFLFCECHVSSLALLSYRSANNQQSTAQRENQTVRVQHRKTMDEHEEQRAAPLNGDTTRKREDYLEWQEYFMAVGACIVNQENKIVGIGYNGMPNGCDDDLLPWSRSADDRLDTKYPY</sequence>
<evidence type="ECO:0000259" key="9">
    <source>
        <dbReference type="Pfam" id="PF15007"/>
    </source>
</evidence>
<dbReference type="PANTHER" id="PTHR31477:SF1">
    <property type="entry name" value="CENTROSOMAL PROTEIN OF 44 KDA"/>
    <property type="match status" value="1"/>
</dbReference>
<comment type="caution">
    <text evidence="10">The sequence shown here is derived from an EMBL/GenBank/DDBJ whole genome shotgun (WGS) entry which is preliminary data.</text>
</comment>
<dbReference type="InterPro" id="IPR033603">
    <property type="entry name" value="CEP44"/>
</dbReference>
<dbReference type="GO" id="GO:0005813">
    <property type="term" value="C:centrosome"/>
    <property type="evidence" value="ECO:0007669"/>
    <property type="project" value="TreeGrafter"/>
</dbReference>
<keyword evidence="6" id="KW-0175">Coiled coil</keyword>
<proteinExistence type="predicted"/>
<dbReference type="GO" id="GO:0010457">
    <property type="term" value="P:centriole-centriole cohesion"/>
    <property type="evidence" value="ECO:0007669"/>
    <property type="project" value="TreeGrafter"/>
</dbReference>
<evidence type="ECO:0000256" key="1">
    <source>
        <dbReference type="ARBA" id="ARBA00004114"/>
    </source>
</evidence>
<feature type="non-terminal residue" evidence="10">
    <location>
        <position position="423"/>
    </location>
</feature>
<dbReference type="EMBL" id="JAPTMU010000004">
    <property type="protein sequence ID" value="KAJ4945251.1"/>
    <property type="molecule type" value="Genomic_DNA"/>
</dbReference>
<keyword evidence="5" id="KW-0963">Cytoplasm</keyword>
<dbReference type="GO" id="GO:0003824">
    <property type="term" value="F:catalytic activity"/>
    <property type="evidence" value="ECO:0007669"/>
    <property type="project" value="InterPro"/>
</dbReference>
<dbReference type="PANTHER" id="PTHR31477">
    <property type="entry name" value="CENTROSOMAL PROTEIN OF 44 KDA"/>
    <property type="match status" value="1"/>
</dbReference>
<keyword evidence="11" id="KW-1185">Reference proteome</keyword>
<dbReference type="GO" id="GO:0007099">
    <property type="term" value="P:centriole replication"/>
    <property type="evidence" value="ECO:0007669"/>
    <property type="project" value="TreeGrafter"/>
</dbReference>